<keyword evidence="3" id="KW-1185">Reference proteome</keyword>
<proteinExistence type="predicted"/>
<dbReference type="Proteomes" id="UP001358193">
    <property type="component" value="Segment"/>
</dbReference>
<protein>
    <submittedName>
        <fullName evidence="2">Uncharacterized protein</fullName>
    </submittedName>
</protein>
<name>A0ABZ0Z2T0_9CAUD</name>
<keyword evidence="1" id="KW-0472">Membrane</keyword>
<evidence type="ECO:0000256" key="1">
    <source>
        <dbReference type="SAM" id="Phobius"/>
    </source>
</evidence>
<evidence type="ECO:0000313" key="3">
    <source>
        <dbReference type="Proteomes" id="UP001358193"/>
    </source>
</evidence>
<sequence>MSKTKKIIFWVFVSLICAAGIAAIVYESMPHESNTIENVIEVTDTAAVDTITIADIDTIV</sequence>
<evidence type="ECO:0000313" key="2">
    <source>
        <dbReference type="EMBL" id="WQJ53453.1"/>
    </source>
</evidence>
<feature type="transmembrane region" description="Helical" evidence="1">
    <location>
        <begin position="7"/>
        <end position="26"/>
    </location>
</feature>
<keyword evidence="1" id="KW-0812">Transmembrane</keyword>
<accession>A0ABZ0Z2T0</accession>
<reference evidence="2 3" key="1">
    <citation type="submission" date="2023-11" db="EMBL/GenBank/DDBJ databases">
        <authorList>
            <person name="Cook R."/>
            <person name="Crisci M."/>
            <person name="Pye H."/>
            <person name="Adriaenssens E."/>
            <person name="Santini J."/>
        </authorList>
    </citation>
    <scope>NUCLEOTIDE SEQUENCE [LARGE SCALE GENOMIC DNA]</scope>
    <source>
        <strain evidence="2">Lak_Megaphage_Sonny</strain>
    </source>
</reference>
<organism evidence="2 3">
    <name type="scientific">phage Lak_Megaphage_Sonny</name>
    <dbReference type="NCBI Taxonomy" id="3109229"/>
    <lineage>
        <taxon>Viruses</taxon>
        <taxon>Duplodnaviria</taxon>
        <taxon>Heunggongvirae</taxon>
        <taxon>Uroviricota</taxon>
        <taxon>Caudoviricetes</taxon>
        <taxon>Caudoviricetes code 15 clade</taxon>
    </lineage>
</organism>
<dbReference type="EMBL" id="OR769223">
    <property type="protein sequence ID" value="WQJ53453.1"/>
    <property type="molecule type" value="Genomic_DNA"/>
</dbReference>
<keyword evidence="1" id="KW-1133">Transmembrane helix</keyword>